<accession>A0ABT8L6E9</accession>
<keyword evidence="2" id="KW-0479">Metal-binding</keyword>
<evidence type="ECO:0000256" key="2">
    <source>
        <dbReference type="ARBA" id="ARBA00022723"/>
    </source>
</evidence>
<evidence type="ECO:0000256" key="4">
    <source>
        <dbReference type="ARBA" id="ARBA00022837"/>
    </source>
</evidence>
<dbReference type="RefSeq" id="WP_346758663.1">
    <property type="nucleotide sequence ID" value="NZ_JAUJEB010000002.1"/>
</dbReference>
<dbReference type="InterPro" id="IPR024607">
    <property type="entry name" value="Sulfatase_CS"/>
</dbReference>
<dbReference type="InterPro" id="IPR050738">
    <property type="entry name" value="Sulfatase"/>
</dbReference>
<sequence length="622" mass="71377">MRNKVYHWFVKPFSAGCYFLALLGLFTACQQSDPVSQRRKPNVILILADDQGYGDMSCSGNPWLKTPHIDELYQTGVVFQNYHVDPTCAPTRAALMTGRYSARVGVWMTYMGRHHLSREETTMADVFQHNGYQTAIFGKWHLGDNYPFRPSDRGFAYSLVHGGGVIGETPDYWGNDYYDDTYIRNNKNEKVKGYCTDVWFEEAKKFILNNKDNPFFVYLAPNAPHGPLNVPYKYVKPYLNNPEIPEKRAWFYGMIAAIDENLGAFKSFLEQHNLSENTIFIYMTDNGTIDGFSDGPAPGYNAGMRGRKGTPYEGGHRVSCILKWPAGGYQQFQEVNPLTAHIDMLPTLIDLAGLEMERPLKFDGKSLVPLLETNDADNWPDRTLYVHNQITFGQKLENDLPVKYKKYAVMTDRWRLVNGELYDMKADASQKYDIASKFPDVAKRLSHDYEGWWEDISKNFGRYNRTIIGSSEQEQVVLSCQFWHGDDVPYSQQHVRNAMKANGFWDISVEKPGAYIVTLRRWPKEANKAMQDRVPKPDFDTTRIYKNYTLYKLKSKAIDIISARLQIGNFDETAPVSKGQKEVKFEVMLDKGDYFLKTWFYDTAGDSLGAYYVYMDPAPEAG</sequence>
<keyword evidence="3" id="KW-0378">Hydrolase</keyword>
<proteinExistence type="inferred from homology"/>
<dbReference type="Proteomes" id="UP001172083">
    <property type="component" value="Unassembled WGS sequence"/>
</dbReference>
<dbReference type="PROSITE" id="PS00523">
    <property type="entry name" value="SULFATASE_1"/>
    <property type="match status" value="1"/>
</dbReference>
<organism evidence="6 7">
    <name type="scientific">Agaribacillus aureus</name>
    <dbReference type="NCBI Taxonomy" id="3051825"/>
    <lineage>
        <taxon>Bacteria</taxon>
        <taxon>Pseudomonadati</taxon>
        <taxon>Bacteroidota</taxon>
        <taxon>Cytophagia</taxon>
        <taxon>Cytophagales</taxon>
        <taxon>Splendidivirgaceae</taxon>
        <taxon>Agaribacillus</taxon>
    </lineage>
</organism>
<evidence type="ECO:0000313" key="7">
    <source>
        <dbReference type="Proteomes" id="UP001172083"/>
    </source>
</evidence>
<keyword evidence="4" id="KW-0106">Calcium</keyword>
<name>A0ABT8L6E9_9BACT</name>
<dbReference type="EMBL" id="JAUJEB010000002">
    <property type="protein sequence ID" value="MDN5213324.1"/>
    <property type="molecule type" value="Genomic_DNA"/>
</dbReference>
<dbReference type="Gene3D" id="3.40.720.10">
    <property type="entry name" value="Alkaline Phosphatase, subunit A"/>
    <property type="match status" value="1"/>
</dbReference>
<dbReference type="PANTHER" id="PTHR42693">
    <property type="entry name" value="ARYLSULFATASE FAMILY MEMBER"/>
    <property type="match status" value="1"/>
</dbReference>
<reference evidence="6" key="1">
    <citation type="submission" date="2023-06" db="EMBL/GenBank/DDBJ databases">
        <title>Genomic of Agaribacillus aureum.</title>
        <authorList>
            <person name="Wang G."/>
        </authorList>
    </citation>
    <scope>NUCLEOTIDE SEQUENCE</scope>
    <source>
        <strain evidence="6">BMA12</strain>
    </source>
</reference>
<dbReference type="PANTHER" id="PTHR42693:SF53">
    <property type="entry name" value="ENDO-4-O-SULFATASE"/>
    <property type="match status" value="1"/>
</dbReference>
<dbReference type="CDD" id="cd16146">
    <property type="entry name" value="ARS_like"/>
    <property type="match status" value="1"/>
</dbReference>
<gene>
    <name evidence="6" type="ORF">QQ020_14740</name>
</gene>
<keyword evidence="7" id="KW-1185">Reference proteome</keyword>
<evidence type="ECO:0000313" key="6">
    <source>
        <dbReference type="EMBL" id="MDN5213324.1"/>
    </source>
</evidence>
<dbReference type="InterPro" id="IPR017850">
    <property type="entry name" value="Alkaline_phosphatase_core_sf"/>
</dbReference>
<evidence type="ECO:0000256" key="1">
    <source>
        <dbReference type="ARBA" id="ARBA00008779"/>
    </source>
</evidence>
<evidence type="ECO:0000259" key="5">
    <source>
        <dbReference type="Pfam" id="PF00884"/>
    </source>
</evidence>
<comment type="caution">
    <text evidence="6">The sequence shown here is derived from an EMBL/GenBank/DDBJ whole genome shotgun (WGS) entry which is preliminary data.</text>
</comment>
<dbReference type="Pfam" id="PF00884">
    <property type="entry name" value="Sulfatase"/>
    <property type="match status" value="1"/>
</dbReference>
<evidence type="ECO:0000256" key="3">
    <source>
        <dbReference type="ARBA" id="ARBA00022801"/>
    </source>
</evidence>
<dbReference type="InterPro" id="IPR000917">
    <property type="entry name" value="Sulfatase_N"/>
</dbReference>
<dbReference type="SUPFAM" id="SSF53649">
    <property type="entry name" value="Alkaline phosphatase-like"/>
    <property type="match status" value="1"/>
</dbReference>
<protein>
    <submittedName>
        <fullName evidence="6">Arylsulfatase</fullName>
    </submittedName>
</protein>
<comment type="similarity">
    <text evidence="1">Belongs to the sulfatase family.</text>
</comment>
<dbReference type="PROSITE" id="PS51257">
    <property type="entry name" value="PROKAR_LIPOPROTEIN"/>
    <property type="match status" value="1"/>
</dbReference>
<feature type="domain" description="Sulfatase N-terminal" evidence="5">
    <location>
        <begin position="41"/>
        <end position="353"/>
    </location>
</feature>